<dbReference type="GO" id="GO:0008234">
    <property type="term" value="F:cysteine-type peptidase activity"/>
    <property type="evidence" value="ECO:0007669"/>
    <property type="project" value="InterPro"/>
</dbReference>
<evidence type="ECO:0000256" key="1">
    <source>
        <dbReference type="ARBA" id="ARBA00005234"/>
    </source>
</evidence>
<proteinExistence type="inferred from homology"/>
<dbReference type="AlphaFoldDB" id="A0A165N7S6"/>
<reference evidence="6 7" key="1">
    <citation type="journal article" date="2016" name="Mol. Biol. Evol.">
        <title>Comparative Genomics of Early-Diverging Mushroom-Forming Fungi Provides Insights into the Origins of Lignocellulose Decay Capabilities.</title>
        <authorList>
            <person name="Nagy L.G."/>
            <person name="Riley R."/>
            <person name="Tritt A."/>
            <person name="Adam C."/>
            <person name="Daum C."/>
            <person name="Floudas D."/>
            <person name="Sun H."/>
            <person name="Yadav J.S."/>
            <person name="Pangilinan J."/>
            <person name="Larsson K.H."/>
            <person name="Matsuura K."/>
            <person name="Barry K."/>
            <person name="Labutti K."/>
            <person name="Kuo R."/>
            <person name="Ohm R.A."/>
            <person name="Bhattacharya S.S."/>
            <person name="Shirouzu T."/>
            <person name="Yoshinaga Y."/>
            <person name="Martin F.M."/>
            <person name="Grigoriev I.V."/>
            <person name="Hibbett D.S."/>
        </authorList>
    </citation>
    <scope>NUCLEOTIDE SEQUENCE [LARGE SCALE GENOMIC DNA]</scope>
    <source>
        <strain evidence="6 7">L-15889</strain>
    </source>
</reference>
<protein>
    <recommendedName>
        <fullName evidence="5">Ubiquitin-like protease family profile domain-containing protein</fullName>
    </recommendedName>
</protein>
<evidence type="ECO:0000259" key="5">
    <source>
        <dbReference type="Pfam" id="PF02902"/>
    </source>
</evidence>
<evidence type="ECO:0000313" key="7">
    <source>
        <dbReference type="Proteomes" id="UP000076727"/>
    </source>
</evidence>
<evidence type="ECO:0000256" key="4">
    <source>
        <dbReference type="SAM" id="MobiDB-lite"/>
    </source>
</evidence>
<dbReference type="GO" id="GO:0019783">
    <property type="term" value="F:ubiquitin-like protein peptidase activity"/>
    <property type="evidence" value="ECO:0007669"/>
    <property type="project" value="UniProtKB-ARBA"/>
</dbReference>
<feature type="region of interest" description="Disordered" evidence="4">
    <location>
        <begin position="240"/>
        <end position="332"/>
    </location>
</feature>
<dbReference type="Pfam" id="PF02902">
    <property type="entry name" value="Peptidase_C48"/>
    <property type="match status" value="1"/>
</dbReference>
<sequence length="374" mass="41750">MDSDGAARLDNKVRCIRNIQITKQDLEPLLESKSLPVPGTTINAYGAILQDRSGFPTQDYCIFSSWLPMLVFSANTTAQSHEESFDDHMGIIGGPPAIQRRPRWAIPLCGGEPAHWVLGWVDFSAHQYGIFDSIPELRSLAWAETLLLRTCNAILRYASMALPEWKSDGWRCTTIAPQLQEQQRDAWSCGIFVLLAMHQFVDLQSEMYCHGNSVLPGVKKGVLKLLTELPIYVPRKRRALHPDSHDEDTTHDGIGDITSLGKRPHVAEAESSPESSLRGQPMAAKRSKHVIVVTEAEDSHSEYDTGDETKGNSSHSAATASKPRASKLSVTQRRERLEAEEWTLSVEPHRVKCRACMNWYTLHVEEGGWPLCIG</sequence>
<evidence type="ECO:0000313" key="6">
    <source>
        <dbReference type="EMBL" id="KZT66627.1"/>
    </source>
</evidence>
<dbReference type="Gene3D" id="3.40.395.10">
    <property type="entry name" value="Adenoviral Proteinase, Chain A"/>
    <property type="match status" value="1"/>
</dbReference>
<evidence type="ECO:0000256" key="3">
    <source>
        <dbReference type="ARBA" id="ARBA00022801"/>
    </source>
</evidence>
<keyword evidence="7" id="KW-1185">Reference proteome</keyword>
<evidence type="ECO:0000256" key="2">
    <source>
        <dbReference type="ARBA" id="ARBA00022670"/>
    </source>
</evidence>
<accession>A0A165N7S6</accession>
<name>A0A165N7S6_9APHY</name>
<keyword evidence="3" id="KW-0378">Hydrolase</keyword>
<dbReference type="OrthoDB" id="2436145at2759"/>
<dbReference type="Proteomes" id="UP000076727">
    <property type="component" value="Unassembled WGS sequence"/>
</dbReference>
<feature type="domain" description="Ubiquitin-like protease family profile" evidence="5">
    <location>
        <begin position="106"/>
        <end position="200"/>
    </location>
</feature>
<organism evidence="6 7">
    <name type="scientific">Daedalea quercina L-15889</name>
    <dbReference type="NCBI Taxonomy" id="1314783"/>
    <lineage>
        <taxon>Eukaryota</taxon>
        <taxon>Fungi</taxon>
        <taxon>Dikarya</taxon>
        <taxon>Basidiomycota</taxon>
        <taxon>Agaricomycotina</taxon>
        <taxon>Agaricomycetes</taxon>
        <taxon>Polyporales</taxon>
        <taxon>Fomitopsis</taxon>
    </lineage>
</organism>
<feature type="compositionally biased region" description="Basic and acidic residues" evidence="4">
    <location>
        <begin position="240"/>
        <end position="254"/>
    </location>
</feature>
<gene>
    <name evidence="6" type="ORF">DAEQUDRAFT_445438</name>
</gene>
<dbReference type="GO" id="GO:0006508">
    <property type="term" value="P:proteolysis"/>
    <property type="evidence" value="ECO:0007669"/>
    <property type="project" value="UniProtKB-KW"/>
</dbReference>
<dbReference type="InterPro" id="IPR003653">
    <property type="entry name" value="Peptidase_C48_C"/>
</dbReference>
<dbReference type="EMBL" id="KV429086">
    <property type="protein sequence ID" value="KZT66627.1"/>
    <property type="molecule type" value="Genomic_DNA"/>
</dbReference>
<keyword evidence="2" id="KW-0645">Protease</keyword>
<dbReference type="InterPro" id="IPR038765">
    <property type="entry name" value="Papain-like_cys_pep_sf"/>
</dbReference>
<feature type="compositionally biased region" description="Basic and acidic residues" evidence="4">
    <location>
        <begin position="297"/>
        <end position="310"/>
    </location>
</feature>
<comment type="similarity">
    <text evidence="1">Belongs to the peptidase C48 family.</text>
</comment>
<dbReference type="STRING" id="1314783.A0A165N7S6"/>
<dbReference type="SUPFAM" id="SSF54001">
    <property type="entry name" value="Cysteine proteinases"/>
    <property type="match status" value="1"/>
</dbReference>